<accession>A0A562VD04</accession>
<dbReference type="InterPro" id="IPR006083">
    <property type="entry name" value="PRK/URK"/>
</dbReference>
<dbReference type="Pfam" id="PF00485">
    <property type="entry name" value="PRK"/>
    <property type="match status" value="1"/>
</dbReference>
<keyword evidence="3" id="KW-1185">Reference proteome</keyword>
<name>A0A562VD04_9ACTN</name>
<dbReference type="OrthoDB" id="3192509at2"/>
<evidence type="ECO:0000313" key="2">
    <source>
        <dbReference type="EMBL" id="TWJ15764.1"/>
    </source>
</evidence>
<protein>
    <submittedName>
        <fullName evidence="2">Phosphoribulokinase/uridine kinase family protein</fullName>
    </submittedName>
</protein>
<sequence>MDEALLTDAIALTPAHGRAILAVAGPPGAGKSTLAVRLVDAVNARLGDAVAAYVPLDGFHLSNRQLDRAGTADRKGARFTFDVWGYLALLRRLLSDTTHPVYVPDYDRRLHEPIAARHVVEPRVRLVVTEGNYLASTEQGWREVADLAAELWYVETPRPLREARLLRRQRDGGRDAAAARAWVDSNDLVNAEEVEAQASRCDRVVTIVPGDA</sequence>
<dbReference type="SUPFAM" id="SSF52540">
    <property type="entry name" value="P-loop containing nucleoside triphosphate hydrolases"/>
    <property type="match status" value="1"/>
</dbReference>
<organism evidence="2 3">
    <name type="scientific">Stackebrandtia albiflava</name>
    <dbReference type="NCBI Taxonomy" id="406432"/>
    <lineage>
        <taxon>Bacteria</taxon>
        <taxon>Bacillati</taxon>
        <taxon>Actinomycetota</taxon>
        <taxon>Actinomycetes</taxon>
        <taxon>Glycomycetales</taxon>
        <taxon>Glycomycetaceae</taxon>
        <taxon>Stackebrandtia</taxon>
    </lineage>
</organism>
<evidence type="ECO:0000259" key="1">
    <source>
        <dbReference type="Pfam" id="PF00485"/>
    </source>
</evidence>
<dbReference type="GO" id="GO:0016301">
    <property type="term" value="F:kinase activity"/>
    <property type="evidence" value="ECO:0007669"/>
    <property type="project" value="UniProtKB-KW"/>
</dbReference>
<evidence type="ECO:0000313" key="3">
    <source>
        <dbReference type="Proteomes" id="UP000321617"/>
    </source>
</evidence>
<dbReference type="RefSeq" id="WP_147135001.1">
    <property type="nucleotide sequence ID" value="NZ_BAABIJ010000001.1"/>
</dbReference>
<dbReference type="Proteomes" id="UP000321617">
    <property type="component" value="Unassembled WGS sequence"/>
</dbReference>
<reference evidence="2 3" key="1">
    <citation type="journal article" date="2013" name="Stand. Genomic Sci.">
        <title>Genomic Encyclopedia of Type Strains, Phase I: The one thousand microbial genomes (KMG-I) project.</title>
        <authorList>
            <person name="Kyrpides N.C."/>
            <person name="Woyke T."/>
            <person name="Eisen J.A."/>
            <person name="Garrity G."/>
            <person name="Lilburn T.G."/>
            <person name="Beck B.J."/>
            <person name="Whitman W.B."/>
            <person name="Hugenholtz P."/>
            <person name="Klenk H.P."/>
        </authorList>
    </citation>
    <scope>NUCLEOTIDE SEQUENCE [LARGE SCALE GENOMIC DNA]</scope>
    <source>
        <strain evidence="2 3">DSM 45044</strain>
    </source>
</reference>
<dbReference type="InterPro" id="IPR027417">
    <property type="entry name" value="P-loop_NTPase"/>
</dbReference>
<keyword evidence="2" id="KW-0418">Kinase</keyword>
<dbReference type="PANTHER" id="PTHR10285">
    <property type="entry name" value="URIDINE KINASE"/>
    <property type="match status" value="1"/>
</dbReference>
<dbReference type="EMBL" id="VLLL01000005">
    <property type="protein sequence ID" value="TWJ15764.1"/>
    <property type="molecule type" value="Genomic_DNA"/>
</dbReference>
<dbReference type="GO" id="GO:0005524">
    <property type="term" value="F:ATP binding"/>
    <property type="evidence" value="ECO:0007669"/>
    <property type="project" value="InterPro"/>
</dbReference>
<dbReference type="AlphaFoldDB" id="A0A562VD04"/>
<feature type="domain" description="Phosphoribulokinase/uridine kinase" evidence="1">
    <location>
        <begin position="20"/>
        <end position="180"/>
    </location>
</feature>
<proteinExistence type="predicted"/>
<gene>
    <name evidence="2" type="ORF">LX16_1478</name>
</gene>
<dbReference type="Gene3D" id="3.40.50.300">
    <property type="entry name" value="P-loop containing nucleotide triphosphate hydrolases"/>
    <property type="match status" value="2"/>
</dbReference>
<keyword evidence="2" id="KW-0808">Transferase</keyword>
<comment type="caution">
    <text evidence="2">The sequence shown here is derived from an EMBL/GenBank/DDBJ whole genome shotgun (WGS) entry which is preliminary data.</text>
</comment>